<dbReference type="PANTHER" id="PTHR33395">
    <property type="entry name" value="TRANSCRIPTASE, PUTATIVE-RELATED-RELATED"/>
    <property type="match status" value="1"/>
</dbReference>
<dbReference type="SMART" id="SM00249">
    <property type="entry name" value="PHD"/>
    <property type="match status" value="1"/>
</dbReference>
<reference evidence="8" key="1">
    <citation type="submission" date="2023-11" db="EMBL/GenBank/DDBJ databases">
        <title>Genome assemblies of two species of porcelain crab, Petrolisthes cinctipes and Petrolisthes manimaculis (Anomura: Porcellanidae).</title>
        <authorList>
            <person name="Angst P."/>
        </authorList>
    </citation>
    <scope>NUCLEOTIDE SEQUENCE</scope>
    <source>
        <strain evidence="8">PB745_02</strain>
        <tissue evidence="8">Gill</tissue>
    </source>
</reference>
<dbReference type="InterPro" id="IPR036691">
    <property type="entry name" value="Endo/exonu/phosph_ase_sf"/>
</dbReference>
<dbReference type="Pfam" id="PF14529">
    <property type="entry name" value="Exo_endo_phos_2"/>
    <property type="match status" value="1"/>
</dbReference>
<dbReference type="Proteomes" id="UP001292094">
    <property type="component" value="Unassembled WGS sequence"/>
</dbReference>
<evidence type="ECO:0000313" key="9">
    <source>
        <dbReference type="Proteomes" id="UP001292094"/>
    </source>
</evidence>
<dbReference type="SUPFAM" id="SSF56219">
    <property type="entry name" value="DNase I-like"/>
    <property type="match status" value="1"/>
</dbReference>
<dbReference type="InterPro" id="IPR019787">
    <property type="entry name" value="Znf_PHD-finger"/>
</dbReference>
<keyword evidence="9" id="KW-1185">Reference proteome</keyword>
<protein>
    <recommendedName>
        <fullName evidence="10">Reverse transcriptase</fullName>
    </recommendedName>
</protein>
<feature type="compositionally biased region" description="Low complexity" evidence="5">
    <location>
        <begin position="309"/>
        <end position="325"/>
    </location>
</feature>
<dbReference type="EMBL" id="JAWZYT010000226">
    <property type="protein sequence ID" value="KAK4326309.1"/>
    <property type="molecule type" value="Genomic_DNA"/>
</dbReference>
<dbReference type="InterPro" id="IPR013083">
    <property type="entry name" value="Znf_RING/FYVE/PHD"/>
</dbReference>
<dbReference type="GO" id="GO:0008270">
    <property type="term" value="F:zinc ion binding"/>
    <property type="evidence" value="ECO:0007669"/>
    <property type="project" value="UniProtKB-KW"/>
</dbReference>
<dbReference type="Pfam" id="PF00078">
    <property type="entry name" value="RVT_1"/>
    <property type="match status" value="1"/>
</dbReference>
<evidence type="ECO:0000256" key="5">
    <source>
        <dbReference type="SAM" id="MobiDB-lite"/>
    </source>
</evidence>
<organism evidence="8 9">
    <name type="scientific">Petrolisthes manimaculis</name>
    <dbReference type="NCBI Taxonomy" id="1843537"/>
    <lineage>
        <taxon>Eukaryota</taxon>
        <taxon>Metazoa</taxon>
        <taxon>Ecdysozoa</taxon>
        <taxon>Arthropoda</taxon>
        <taxon>Crustacea</taxon>
        <taxon>Multicrustacea</taxon>
        <taxon>Malacostraca</taxon>
        <taxon>Eumalacostraca</taxon>
        <taxon>Eucarida</taxon>
        <taxon>Decapoda</taxon>
        <taxon>Pleocyemata</taxon>
        <taxon>Anomura</taxon>
        <taxon>Galatheoidea</taxon>
        <taxon>Porcellanidae</taxon>
        <taxon>Petrolisthes</taxon>
    </lineage>
</organism>
<evidence type="ECO:0000256" key="2">
    <source>
        <dbReference type="ARBA" id="ARBA00022771"/>
    </source>
</evidence>
<dbReference type="InterPro" id="IPR001965">
    <property type="entry name" value="Znf_PHD"/>
</dbReference>
<dbReference type="SUPFAM" id="SSF56672">
    <property type="entry name" value="DNA/RNA polymerases"/>
    <property type="match status" value="1"/>
</dbReference>
<evidence type="ECO:0000256" key="4">
    <source>
        <dbReference type="PROSITE-ProRule" id="PRU00146"/>
    </source>
</evidence>
<dbReference type="PROSITE" id="PS50016">
    <property type="entry name" value="ZF_PHD_2"/>
    <property type="match status" value="1"/>
</dbReference>
<dbReference type="Pfam" id="PF00628">
    <property type="entry name" value="PHD"/>
    <property type="match status" value="1"/>
</dbReference>
<dbReference type="PROSITE" id="PS01359">
    <property type="entry name" value="ZF_PHD_1"/>
    <property type="match status" value="1"/>
</dbReference>
<keyword evidence="1" id="KW-0479">Metal-binding</keyword>
<evidence type="ECO:0000313" key="8">
    <source>
        <dbReference type="EMBL" id="KAK4326309.1"/>
    </source>
</evidence>
<comment type="caution">
    <text evidence="8">The sequence shown here is derived from an EMBL/GenBank/DDBJ whole genome shotgun (WGS) entry which is preliminary data.</text>
</comment>
<dbReference type="Gene3D" id="3.30.40.10">
    <property type="entry name" value="Zinc/RING finger domain, C3HC4 (zinc finger)"/>
    <property type="match status" value="1"/>
</dbReference>
<dbReference type="PANTHER" id="PTHR33395:SF22">
    <property type="entry name" value="REVERSE TRANSCRIPTASE DOMAIN-CONTAINING PROTEIN"/>
    <property type="match status" value="1"/>
</dbReference>
<dbReference type="GO" id="GO:0003824">
    <property type="term" value="F:catalytic activity"/>
    <property type="evidence" value="ECO:0007669"/>
    <property type="project" value="InterPro"/>
</dbReference>
<evidence type="ECO:0000256" key="3">
    <source>
        <dbReference type="ARBA" id="ARBA00022833"/>
    </source>
</evidence>
<keyword evidence="3" id="KW-0862">Zinc</keyword>
<dbReference type="InterPro" id="IPR019786">
    <property type="entry name" value="Zinc_finger_PHD-type_CS"/>
</dbReference>
<feature type="region of interest" description="Disordered" evidence="5">
    <location>
        <begin position="269"/>
        <end position="330"/>
    </location>
</feature>
<feature type="domain" description="PHD-type" evidence="6">
    <location>
        <begin position="13"/>
        <end position="70"/>
    </location>
</feature>
<evidence type="ECO:0000259" key="7">
    <source>
        <dbReference type="PROSITE" id="PS50878"/>
    </source>
</evidence>
<dbReference type="InterPro" id="IPR000477">
    <property type="entry name" value="RT_dom"/>
</dbReference>
<feature type="domain" description="Reverse transcriptase" evidence="7">
    <location>
        <begin position="712"/>
        <end position="969"/>
    </location>
</feature>
<evidence type="ECO:0000256" key="1">
    <source>
        <dbReference type="ARBA" id="ARBA00022723"/>
    </source>
</evidence>
<dbReference type="InterPro" id="IPR043502">
    <property type="entry name" value="DNA/RNA_pol_sf"/>
</dbReference>
<dbReference type="CDD" id="cd01650">
    <property type="entry name" value="RT_nLTR_like"/>
    <property type="match status" value="1"/>
</dbReference>
<dbReference type="GO" id="GO:0007508">
    <property type="term" value="P:larval heart development"/>
    <property type="evidence" value="ECO:0007669"/>
    <property type="project" value="TreeGrafter"/>
</dbReference>
<proteinExistence type="predicted"/>
<keyword evidence="2 4" id="KW-0863">Zinc-finger</keyword>
<gene>
    <name evidence="8" type="ORF">Pmani_003173</name>
</gene>
<dbReference type="AlphaFoldDB" id="A0AAE1QGV3"/>
<name>A0AAE1QGV3_9EUCA</name>
<evidence type="ECO:0000259" key="6">
    <source>
        <dbReference type="PROSITE" id="PS50016"/>
    </source>
</evidence>
<dbReference type="InterPro" id="IPR005135">
    <property type="entry name" value="Endo/exonuclease/phosphatase"/>
</dbReference>
<dbReference type="PROSITE" id="PS50878">
    <property type="entry name" value="RT_POL"/>
    <property type="match status" value="1"/>
</dbReference>
<sequence length="994" mass="111634">MADSKDRSEQPKISVCIICNKRVNDNHKAVECDKCEEWTHTKCCGMSNEVYNQLSNFPNILFSCDNCRSRPCSAPAPAPSPHSQDIAQLVSTVQSLAKSVNVLHEDIKLIKPLITSVHTLQQDMETIKTTLKSINQPLQQEIDNIKTSLQTTNHPPGQLPPIPAIHELIRDEVLECREREKRANSIIVRGLGSEPTTIQQKFNQVVSHLLPHRPISLQDVVPLKPNLVRARIVNSEDRRDLLSVTKNLRQSPFPTVFITKDLTYKQRMERKRRMDAAQGALGGGGNPPPTRAPNQLTPRNPQPVPSSPPLTSTTTTICTGNDNTSNTDTPASACATVIYRPPSISREDDNTLRSFICNFSLGKEVVLLGDFNLPSIHWDLPIPDAQITHIDAQYLDLFTTLGLQQHVLSPTFVSSGNILDLVLTSERDRATNVTISPPFPKCGHTPVHFMYVFQSSPKQCNSPANDLATRDWARGSYGAINRSLSMYDWDLEFMYLDPDQMLHKFTHLLQDLCTRHVPARGPKGRSPPWHKNISRNLQRWKKVAWSQYIEVRRTHGRRSVIAAQKLFTFHEANMALRRDVLACQVAYESHLIDQRSTRPKLFHAYIRNKKKARPTIGPLKMNDVLEDDPTLMADQFVSAFASVFITEHLPNPFPHQTCQETISTVVFFPSDVKTQLLSLKTDSAMGPDNLHPRMLKECASQLAYPLYLIFRSSLSLGYVPAKWKVSHVTPIYKKGSRCDPLNYRPISLTPIPCKSLERLVTKALFGFLQDNLILDDSQYGFRAERAVSDQLILTYNLVTLWYDQGSTVDLILFDFVKAFDRVHHQTLLDKLQSVGISGNLLQWIKSFLLDRSMRVSVGGSLSNNVPITSGVPQGSVLGPLLFLIYVNYIGSSLTCKYMMFADDLKLFLHHPGDPSSPASAILQFNIDTLAATASSWGLKFAPGKCVHLCFRRGLGGPFNHEYYLDGIALNQASSHKDLGEPRDTTCWVDKGTER</sequence>
<dbReference type="SUPFAM" id="SSF57903">
    <property type="entry name" value="FYVE/PHD zinc finger"/>
    <property type="match status" value="1"/>
</dbReference>
<dbReference type="GO" id="GO:0031012">
    <property type="term" value="C:extracellular matrix"/>
    <property type="evidence" value="ECO:0007669"/>
    <property type="project" value="TreeGrafter"/>
</dbReference>
<dbReference type="InterPro" id="IPR011011">
    <property type="entry name" value="Znf_FYVE_PHD"/>
</dbReference>
<accession>A0AAE1QGV3</accession>
<dbReference type="GO" id="GO:0061343">
    <property type="term" value="P:cell adhesion involved in heart morphogenesis"/>
    <property type="evidence" value="ECO:0007669"/>
    <property type="project" value="TreeGrafter"/>
</dbReference>
<dbReference type="GO" id="GO:0071897">
    <property type="term" value="P:DNA biosynthetic process"/>
    <property type="evidence" value="ECO:0007669"/>
    <property type="project" value="UniProtKB-ARBA"/>
</dbReference>
<dbReference type="Gene3D" id="3.60.10.10">
    <property type="entry name" value="Endonuclease/exonuclease/phosphatase"/>
    <property type="match status" value="1"/>
</dbReference>
<evidence type="ECO:0008006" key="10">
    <source>
        <dbReference type="Google" id="ProtNLM"/>
    </source>
</evidence>